<reference evidence="2 3" key="1">
    <citation type="submission" date="2024-10" db="EMBL/GenBank/DDBJ databases">
        <title>Updated reference genomes for cyclostephanoid diatoms.</title>
        <authorList>
            <person name="Roberts W.R."/>
            <person name="Alverson A.J."/>
        </authorList>
    </citation>
    <scope>NUCLEOTIDE SEQUENCE [LARGE SCALE GENOMIC DNA]</scope>
    <source>
        <strain evidence="2 3">AJA010-31</strain>
    </source>
</reference>
<sequence length="454" mass="49596">MIAMQWPGASLSLLLPACHGWSSLSFIGQKSRSIHISTALKSKNDYNVVFRPSVDPDSFDSFKIGTARVHRYADPNSMADDTEYIMWYHARDTVMNDSDNSLPPLSTGRIGRATSRNGLIWERDQTGSYDSDKEGVSLGLNTDSWWGFDTAHIGLGQVLMPMVSPSIRSEGGVYVMYYMGGSHEETQISEYLDAEKSAQVGDATIKGMKLKIGAAISQDGVTWGRIEGDDPSGACLVPFDANNNDSLDYGKDHPEELYTGWPEVVVNPVAAGESASRAATDNNRANFFMYYSTMLKDSKEKAIGVATSANGFAFSKQGIAITPTPGTLDGAGCARCNVIRKATLNEEGFWEDAENSWVMFYEGVSPEDGKHRILAAESTDLKTWKKVGLVLDAGEGEQAWDCKGVGSPHVIRLDDGFYRMYYTGEGSNGETAIGVARSFDLKTWEREQAALSFS</sequence>
<dbReference type="PANTHER" id="PTHR35279">
    <property type="match status" value="1"/>
</dbReference>
<dbReference type="EMBL" id="JALLPJ020000292">
    <property type="protein sequence ID" value="KAL3796590.1"/>
    <property type="molecule type" value="Genomic_DNA"/>
</dbReference>
<keyword evidence="3" id="KW-1185">Reference proteome</keyword>
<dbReference type="AlphaFoldDB" id="A0ABD3QEP2"/>
<evidence type="ECO:0000313" key="2">
    <source>
        <dbReference type="EMBL" id="KAL3796590.1"/>
    </source>
</evidence>
<evidence type="ECO:0000313" key="3">
    <source>
        <dbReference type="Proteomes" id="UP001530400"/>
    </source>
</evidence>
<keyword evidence="1" id="KW-0732">Signal</keyword>
<comment type="caution">
    <text evidence="2">The sequence shown here is derived from an EMBL/GenBank/DDBJ whole genome shotgun (WGS) entry which is preliminary data.</text>
</comment>
<dbReference type="Proteomes" id="UP001530400">
    <property type="component" value="Unassembled WGS sequence"/>
</dbReference>
<protein>
    <recommendedName>
        <fullName evidence="4">Glycosyl hydrolase family 32 N-terminal domain-containing protein</fullName>
    </recommendedName>
</protein>
<dbReference type="SUPFAM" id="SSF75005">
    <property type="entry name" value="Arabinanase/levansucrase/invertase"/>
    <property type="match status" value="2"/>
</dbReference>
<dbReference type="Gene3D" id="2.115.10.20">
    <property type="entry name" value="Glycosyl hydrolase domain, family 43"/>
    <property type="match status" value="3"/>
</dbReference>
<feature type="chain" id="PRO_5044890623" description="Glycosyl hydrolase family 32 N-terminal domain-containing protein" evidence="1">
    <location>
        <begin position="21"/>
        <end position="454"/>
    </location>
</feature>
<evidence type="ECO:0000256" key="1">
    <source>
        <dbReference type="SAM" id="SignalP"/>
    </source>
</evidence>
<feature type="signal peptide" evidence="1">
    <location>
        <begin position="1"/>
        <end position="20"/>
    </location>
</feature>
<proteinExistence type="predicted"/>
<evidence type="ECO:0008006" key="4">
    <source>
        <dbReference type="Google" id="ProtNLM"/>
    </source>
</evidence>
<organism evidence="2 3">
    <name type="scientific">Cyclotella atomus</name>
    <dbReference type="NCBI Taxonomy" id="382360"/>
    <lineage>
        <taxon>Eukaryota</taxon>
        <taxon>Sar</taxon>
        <taxon>Stramenopiles</taxon>
        <taxon>Ochrophyta</taxon>
        <taxon>Bacillariophyta</taxon>
        <taxon>Coscinodiscophyceae</taxon>
        <taxon>Thalassiosirophycidae</taxon>
        <taxon>Stephanodiscales</taxon>
        <taxon>Stephanodiscaceae</taxon>
        <taxon>Cyclotella</taxon>
    </lineage>
</organism>
<dbReference type="InterPro" id="IPR023296">
    <property type="entry name" value="Glyco_hydro_beta-prop_sf"/>
</dbReference>
<name>A0ABD3QEP2_9STRA</name>
<gene>
    <name evidence="2" type="ORF">ACHAWO_010294</name>
</gene>
<dbReference type="PANTHER" id="PTHR35279:SF1">
    <property type="entry name" value="ARABINANASE_LEVANSUCRASE_INVERTASE"/>
    <property type="match status" value="1"/>
</dbReference>
<accession>A0ABD3QEP2</accession>